<evidence type="ECO:0000256" key="1">
    <source>
        <dbReference type="SAM" id="Phobius"/>
    </source>
</evidence>
<keyword evidence="1" id="KW-0472">Membrane</keyword>
<reference evidence="2" key="1">
    <citation type="submission" date="2017-05" db="EMBL/GenBank/DDBJ databases">
        <title>The Genome Sequence of Enterococcus sp. 9D6_DIV0238.</title>
        <authorList>
            <consortium name="The Broad Institute Genomics Platform"/>
            <consortium name="The Broad Institute Genomic Center for Infectious Diseases"/>
            <person name="Earl A."/>
            <person name="Manson A."/>
            <person name="Schwartman J."/>
            <person name="Gilmore M."/>
            <person name="Abouelleil A."/>
            <person name="Cao P."/>
            <person name="Chapman S."/>
            <person name="Cusick C."/>
            <person name="Shea T."/>
            <person name="Young S."/>
            <person name="Neafsey D."/>
            <person name="Nusbaum C."/>
            <person name="Birren B."/>
        </authorList>
    </citation>
    <scope>NUCLEOTIDE SEQUENCE [LARGE SCALE GENOMIC DNA]</scope>
    <source>
        <strain evidence="2">9D6_DIV0238</strain>
    </source>
</reference>
<proteinExistence type="predicted"/>
<protein>
    <submittedName>
        <fullName evidence="2">Uncharacterized protein</fullName>
    </submittedName>
</protein>
<evidence type="ECO:0000313" key="2">
    <source>
        <dbReference type="EMBL" id="OUZ33311.1"/>
    </source>
</evidence>
<dbReference type="EMBL" id="NIBQ01000002">
    <property type="protein sequence ID" value="OUZ33311.1"/>
    <property type="molecule type" value="Genomic_DNA"/>
</dbReference>
<keyword evidence="4" id="KW-1185">Reference proteome</keyword>
<sequence>MKNRKAFFLISALILLVGIIVFIQLNNQKEAETKASTTKSTQAADVYSKSSVIDHSDETDVSYSYEQITMSMEKLGKYRSEIEQAGFDSTQFTDQEVQTMVEKIKKSGQSLKDYLKELDIETIDDDEIEAARESLRAAGIDPDKMHNNEIVELLKQAKKEKKSVVEVAKEKQ</sequence>
<gene>
    <name evidence="3" type="ORF">A5889_001057</name>
    <name evidence="2" type="ORF">A5889_002022</name>
</gene>
<evidence type="ECO:0000313" key="3">
    <source>
        <dbReference type="EMBL" id="WYJ93557.1"/>
    </source>
</evidence>
<dbReference type="RefSeq" id="WP_087641110.1">
    <property type="nucleotide sequence ID" value="NZ_CP147246.1"/>
</dbReference>
<accession>A0A200J8Z7</accession>
<feature type="transmembrane region" description="Helical" evidence="1">
    <location>
        <begin position="7"/>
        <end position="25"/>
    </location>
</feature>
<dbReference type="Proteomes" id="UP000196151">
    <property type="component" value="Chromosome"/>
</dbReference>
<dbReference type="AlphaFoldDB" id="A0A200J8Z7"/>
<organism evidence="2">
    <name type="scientific">Candidatus Enterococcus dunnyi</name>
    <dbReference type="NCBI Taxonomy" id="1834192"/>
    <lineage>
        <taxon>Bacteria</taxon>
        <taxon>Bacillati</taxon>
        <taxon>Bacillota</taxon>
        <taxon>Bacilli</taxon>
        <taxon>Lactobacillales</taxon>
        <taxon>Enterococcaceae</taxon>
        <taxon>Enterococcus</taxon>
    </lineage>
</organism>
<keyword evidence="1" id="KW-0812">Transmembrane</keyword>
<reference evidence="3" key="2">
    <citation type="submission" date="2017-05" db="EMBL/GenBank/DDBJ databases">
        <authorList>
            <consortium name="The Broad Institute Genomics Platform"/>
            <consortium name="The Broad Institute Genomic Center for Infectious Diseases"/>
            <person name="Earl A."/>
            <person name="Manson A."/>
            <person name="Schwartman J."/>
            <person name="Gilmore M."/>
            <person name="Abouelleil A."/>
            <person name="Cao P."/>
            <person name="Chapman S."/>
            <person name="Cusick C."/>
            <person name="Shea T."/>
            <person name="Young S."/>
            <person name="Neafsey D."/>
            <person name="Nusbaum C."/>
            <person name="Birren B."/>
        </authorList>
    </citation>
    <scope>NUCLEOTIDE SEQUENCE</scope>
    <source>
        <strain evidence="3">9D6_DIV0238</strain>
    </source>
</reference>
<keyword evidence="1" id="KW-1133">Transmembrane helix</keyword>
<dbReference type="EMBL" id="CP147246">
    <property type="protein sequence ID" value="WYJ93557.1"/>
    <property type="molecule type" value="Genomic_DNA"/>
</dbReference>
<name>A0A200J8Z7_9ENTE</name>
<dbReference type="OrthoDB" id="2185803at2"/>
<reference evidence="3" key="3">
    <citation type="submission" date="2024-03" db="EMBL/GenBank/DDBJ databases">
        <title>The Genome Sequence of Enterococcus sp. DIV0238c.</title>
        <authorList>
            <consortium name="The Broad Institute Genomics Platform"/>
            <consortium name="The Broad Institute Microbial Omics Core"/>
            <consortium name="The Broad Institute Genomic Center for Infectious Diseases"/>
            <person name="Earl A."/>
            <person name="Manson A."/>
            <person name="Gilmore M."/>
            <person name="Schwartman J."/>
            <person name="Shea T."/>
            <person name="Abouelleil A."/>
            <person name="Cao P."/>
            <person name="Chapman S."/>
            <person name="Cusick C."/>
            <person name="Young S."/>
            <person name="Neafsey D."/>
            <person name="Nusbaum C."/>
            <person name="Birren B."/>
        </authorList>
    </citation>
    <scope>NUCLEOTIDE SEQUENCE</scope>
    <source>
        <strain evidence="3">9D6_DIV0238</strain>
    </source>
</reference>
<evidence type="ECO:0000313" key="4">
    <source>
        <dbReference type="Proteomes" id="UP000196151"/>
    </source>
</evidence>